<keyword evidence="2" id="KW-1185">Reference proteome</keyword>
<gene>
    <name evidence="1" type="ORF">T02_384</name>
</gene>
<evidence type="ECO:0000313" key="2">
    <source>
        <dbReference type="Proteomes" id="UP000054721"/>
    </source>
</evidence>
<organism evidence="1 2">
    <name type="scientific">Trichinella nativa</name>
    <dbReference type="NCBI Taxonomy" id="6335"/>
    <lineage>
        <taxon>Eukaryota</taxon>
        <taxon>Metazoa</taxon>
        <taxon>Ecdysozoa</taxon>
        <taxon>Nematoda</taxon>
        <taxon>Enoplea</taxon>
        <taxon>Dorylaimia</taxon>
        <taxon>Trichinellida</taxon>
        <taxon>Trichinellidae</taxon>
        <taxon>Trichinella</taxon>
    </lineage>
</organism>
<sequence>MSSHQMLRPVNTGDSSFCPRVGRSLPEHLIIRSTLAFNRYHIFHPSSGFELESFELQATKPAVMPSAAQNFTFD</sequence>
<accession>A0A0V1LI40</accession>
<name>A0A0V1LI40_9BILA</name>
<dbReference type="Proteomes" id="UP000054721">
    <property type="component" value="Unassembled WGS sequence"/>
</dbReference>
<dbReference type="EMBL" id="JYDW01000050">
    <property type="protein sequence ID" value="KRZ58898.1"/>
    <property type="molecule type" value="Genomic_DNA"/>
</dbReference>
<protein>
    <submittedName>
        <fullName evidence="1">Uncharacterized protein</fullName>
    </submittedName>
</protein>
<reference evidence="1 2" key="1">
    <citation type="submission" date="2015-05" db="EMBL/GenBank/DDBJ databases">
        <title>Evolution of Trichinella species and genotypes.</title>
        <authorList>
            <person name="Korhonen P.K."/>
            <person name="Edoardo P."/>
            <person name="Giuseppe L.R."/>
            <person name="Gasser R.B."/>
        </authorList>
    </citation>
    <scope>NUCLEOTIDE SEQUENCE [LARGE SCALE GENOMIC DNA]</scope>
    <source>
        <strain evidence="1">ISS10</strain>
    </source>
</reference>
<dbReference type="AlphaFoldDB" id="A0A0V1LI40"/>
<proteinExistence type="predicted"/>
<comment type="caution">
    <text evidence="1">The sequence shown here is derived from an EMBL/GenBank/DDBJ whole genome shotgun (WGS) entry which is preliminary data.</text>
</comment>
<evidence type="ECO:0000313" key="1">
    <source>
        <dbReference type="EMBL" id="KRZ58898.1"/>
    </source>
</evidence>